<dbReference type="SUPFAM" id="SSF55190">
    <property type="entry name" value="Arginyl-tRNA synthetase (ArgRS), N-terminal 'additional' domain"/>
    <property type="match status" value="1"/>
</dbReference>
<reference evidence="15 16" key="1">
    <citation type="submission" date="2019-11" db="EMBL/GenBank/DDBJ databases">
        <title>The genome sequence of Methylocystis heyeri.</title>
        <authorList>
            <person name="Oshkin I.Y."/>
            <person name="Miroshnikov K."/>
            <person name="Dedysh S.N."/>
        </authorList>
    </citation>
    <scope>NUCLEOTIDE SEQUENCE [LARGE SCALE GENOMIC DNA]</scope>
    <source>
        <strain evidence="15 16">H2</strain>
    </source>
</reference>
<dbReference type="InterPro" id="IPR036695">
    <property type="entry name" value="Arg-tRNA-synth_N_sf"/>
</dbReference>
<dbReference type="FunFam" id="1.10.730.10:FF:000008">
    <property type="entry name" value="Arginine--tRNA ligase"/>
    <property type="match status" value="1"/>
</dbReference>
<evidence type="ECO:0000256" key="11">
    <source>
        <dbReference type="HAMAP-Rule" id="MF_00123"/>
    </source>
</evidence>
<dbReference type="Gene3D" id="3.30.1360.70">
    <property type="entry name" value="Arginyl tRNA synthetase N-terminal domain"/>
    <property type="match status" value="1"/>
</dbReference>
<evidence type="ECO:0000313" key="16">
    <source>
        <dbReference type="Proteomes" id="UP000309061"/>
    </source>
</evidence>
<keyword evidence="16" id="KW-1185">Reference proteome</keyword>
<comment type="subcellular location">
    <subcellularLocation>
        <location evidence="1 11">Cytoplasm</location>
    </subcellularLocation>
</comment>
<dbReference type="OrthoDB" id="9803211at2"/>
<evidence type="ECO:0000256" key="12">
    <source>
        <dbReference type="RuleBase" id="RU363038"/>
    </source>
</evidence>
<gene>
    <name evidence="11" type="primary">argS</name>
    <name evidence="15" type="ORF">H2LOC_003525</name>
</gene>
<dbReference type="InterPro" id="IPR035684">
    <property type="entry name" value="ArgRS_core"/>
</dbReference>
<dbReference type="GO" id="GO:0005737">
    <property type="term" value="C:cytoplasm"/>
    <property type="evidence" value="ECO:0007669"/>
    <property type="project" value="UniProtKB-SubCell"/>
</dbReference>
<dbReference type="SMART" id="SM01016">
    <property type="entry name" value="Arg_tRNA_synt_N"/>
    <property type="match status" value="1"/>
</dbReference>
<evidence type="ECO:0000256" key="4">
    <source>
        <dbReference type="ARBA" id="ARBA00022490"/>
    </source>
</evidence>
<dbReference type="EMBL" id="CP046052">
    <property type="protein sequence ID" value="QGM44830.1"/>
    <property type="molecule type" value="Genomic_DNA"/>
</dbReference>
<evidence type="ECO:0000256" key="10">
    <source>
        <dbReference type="ARBA" id="ARBA00049339"/>
    </source>
</evidence>
<evidence type="ECO:0000256" key="5">
    <source>
        <dbReference type="ARBA" id="ARBA00022598"/>
    </source>
</evidence>
<dbReference type="PRINTS" id="PR01038">
    <property type="entry name" value="TRNASYNTHARG"/>
</dbReference>
<dbReference type="PANTHER" id="PTHR11956">
    <property type="entry name" value="ARGINYL-TRNA SYNTHETASE"/>
    <property type="match status" value="1"/>
</dbReference>
<dbReference type="SMART" id="SM00836">
    <property type="entry name" value="DALR_1"/>
    <property type="match status" value="1"/>
</dbReference>
<sequence length="593" mass="65441">MNIFHIFHARIADILARITASGRLPELDPSRFVVEPPKDAAMGDLACNAAMVFAKEAKLHFSNPRQLAVEIAMALAETEGVAQAEVAGPGFINIKLKPAVYWDVLRKVLEAPEDFGRVAKGRAGSLSGKVNVEYVSANPTGPMHVGHGRGAVFGDALANLLEFSGCEVTREYYINDAGAQVDVLARSAFLRYREALGETVTIPEGLYPGDYLKSVGEKIAAKYGRELLEKAESEWLPPVRDIAIDMMMDMIREDLAALGITHEVFFSERTLHEKANGVSEIDRQIEELRAAGLVYQGRLPPPKGQLPDDWEDREQTLFRSSGFGDDTDRPLKKSDGSNTYFAADIAYHKSKIDRGYTTLVDVWGADHGGYVKRMTAAVAALSDRKVVLDVKLCQLVKLMREGEPVKMSKRSGDFVTLRDVVDEVGVDPVRFMMLYRKNDAPLEFDLAKVLEQSKDNAVFYVQYAHARAKSVLRQALAAFPDLDASPAALLATPLELLEDESELGLARVVAQYPRLVEAAAAAHEPHRVAFYLYELASTFHAHWNRGKDRPQLRFVNAEERDSTSARVALVVCLACVLASGLRLLGVKAPDEMR</sequence>
<dbReference type="EC" id="6.1.1.19" evidence="11"/>
<name>A0A6B8KEN6_9HYPH</name>
<keyword evidence="6 11" id="KW-0547">Nucleotide-binding</keyword>
<dbReference type="Gene3D" id="3.40.50.620">
    <property type="entry name" value="HUPs"/>
    <property type="match status" value="1"/>
</dbReference>
<feature type="domain" description="DALR anticodon binding" evidence="13">
    <location>
        <begin position="461"/>
        <end position="592"/>
    </location>
</feature>
<dbReference type="SUPFAM" id="SSF52374">
    <property type="entry name" value="Nucleotidylyl transferase"/>
    <property type="match status" value="1"/>
</dbReference>
<dbReference type="InterPro" id="IPR014729">
    <property type="entry name" value="Rossmann-like_a/b/a_fold"/>
</dbReference>
<proteinExistence type="inferred from homology"/>
<dbReference type="GO" id="GO:0005524">
    <property type="term" value="F:ATP binding"/>
    <property type="evidence" value="ECO:0007669"/>
    <property type="project" value="UniProtKB-UniRule"/>
</dbReference>
<organism evidence="15 16">
    <name type="scientific">Methylocystis heyeri</name>
    <dbReference type="NCBI Taxonomy" id="391905"/>
    <lineage>
        <taxon>Bacteria</taxon>
        <taxon>Pseudomonadati</taxon>
        <taxon>Pseudomonadota</taxon>
        <taxon>Alphaproteobacteria</taxon>
        <taxon>Hyphomicrobiales</taxon>
        <taxon>Methylocystaceae</taxon>
        <taxon>Methylocystis</taxon>
    </lineage>
</organism>
<evidence type="ECO:0000259" key="13">
    <source>
        <dbReference type="SMART" id="SM00836"/>
    </source>
</evidence>
<dbReference type="Pfam" id="PF00750">
    <property type="entry name" value="tRNA-synt_1d"/>
    <property type="match status" value="1"/>
</dbReference>
<evidence type="ECO:0000256" key="2">
    <source>
        <dbReference type="ARBA" id="ARBA00005594"/>
    </source>
</evidence>
<keyword evidence="7 11" id="KW-0067">ATP-binding</keyword>
<comment type="catalytic activity">
    <reaction evidence="10 11">
        <text>tRNA(Arg) + L-arginine + ATP = L-arginyl-tRNA(Arg) + AMP + diphosphate</text>
        <dbReference type="Rhea" id="RHEA:20301"/>
        <dbReference type="Rhea" id="RHEA-COMP:9658"/>
        <dbReference type="Rhea" id="RHEA-COMP:9673"/>
        <dbReference type="ChEBI" id="CHEBI:30616"/>
        <dbReference type="ChEBI" id="CHEBI:32682"/>
        <dbReference type="ChEBI" id="CHEBI:33019"/>
        <dbReference type="ChEBI" id="CHEBI:78442"/>
        <dbReference type="ChEBI" id="CHEBI:78513"/>
        <dbReference type="ChEBI" id="CHEBI:456215"/>
        <dbReference type="EC" id="6.1.1.19"/>
    </reaction>
</comment>
<evidence type="ECO:0000259" key="14">
    <source>
        <dbReference type="SMART" id="SM01016"/>
    </source>
</evidence>
<dbReference type="SUPFAM" id="SSF47323">
    <property type="entry name" value="Anticodon-binding domain of a subclass of class I aminoacyl-tRNA synthetases"/>
    <property type="match status" value="1"/>
</dbReference>
<dbReference type="CDD" id="cd00671">
    <property type="entry name" value="ArgRS_core"/>
    <property type="match status" value="1"/>
</dbReference>
<keyword evidence="5 11" id="KW-0436">Ligase</keyword>
<feature type="domain" description="Arginyl tRNA synthetase N-terminal" evidence="14">
    <location>
        <begin position="5"/>
        <end position="96"/>
    </location>
</feature>
<evidence type="ECO:0000256" key="9">
    <source>
        <dbReference type="ARBA" id="ARBA00023146"/>
    </source>
</evidence>
<dbReference type="Proteomes" id="UP000309061">
    <property type="component" value="Chromosome"/>
</dbReference>
<dbReference type="Gene3D" id="1.10.730.10">
    <property type="entry name" value="Isoleucyl-tRNA Synthetase, Domain 1"/>
    <property type="match status" value="1"/>
</dbReference>
<evidence type="ECO:0000256" key="7">
    <source>
        <dbReference type="ARBA" id="ARBA00022840"/>
    </source>
</evidence>
<dbReference type="PROSITE" id="PS00178">
    <property type="entry name" value="AA_TRNA_LIGASE_I"/>
    <property type="match status" value="1"/>
</dbReference>
<dbReference type="FunFam" id="3.40.50.620:FF:000062">
    <property type="entry name" value="Arginine--tRNA ligase"/>
    <property type="match status" value="1"/>
</dbReference>
<dbReference type="GO" id="GO:0004814">
    <property type="term" value="F:arginine-tRNA ligase activity"/>
    <property type="evidence" value="ECO:0007669"/>
    <property type="project" value="UniProtKB-UniRule"/>
</dbReference>
<accession>A0A6B8KEN6</accession>
<dbReference type="KEGG" id="mhey:H2LOC_003525"/>
<comment type="subunit">
    <text evidence="3 11">Monomer.</text>
</comment>
<dbReference type="PANTHER" id="PTHR11956:SF5">
    <property type="entry name" value="ARGININE--TRNA LIGASE, CYTOPLASMIC"/>
    <property type="match status" value="1"/>
</dbReference>
<dbReference type="Pfam" id="PF03485">
    <property type="entry name" value="Arg_tRNA_synt_N"/>
    <property type="match status" value="1"/>
</dbReference>
<dbReference type="HAMAP" id="MF_00123">
    <property type="entry name" value="Arg_tRNA_synth"/>
    <property type="match status" value="1"/>
</dbReference>
<dbReference type="InterPro" id="IPR008909">
    <property type="entry name" value="DALR_anticod-bd"/>
</dbReference>
<dbReference type="AlphaFoldDB" id="A0A6B8KEN6"/>
<keyword evidence="8 11" id="KW-0648">Protein biosynthesis</keyword>
<evidence type="ECO:0000256" key="6">
    <source>
        <dbReference type="ARBA" id="ARBA00022741"/>
    </source>
</evidence>
<protein>
    <recommendedName>
        <fullName evidence="11">Arginine--tRNA ligase</fullName>
        <ecNumber evidence="11">6.1.1.19</ecNumber>
    </recommendedName>
    <alternativeName>
        <fullName evidence="11">Arginyl-tRNA synthetase</fullName>
        <shortName evidence="11">ArgRS</shortName>
    </alternativeName>
</protein>
<dbReference type="RefSeq" id="WP_136495125.1">
    <property type="nucleotide sequence ID" value="NZ_CP046052.1"/>
</dbReference>
<dbReference type="GO" id="GO:0006420">
    <property type="term" value="P:arginyl-tRNA aminoacylation"/>
    <property type="evidence" value="ECO:0007669"/>
    <property type="project" value="UniProtKB-UniRule"/>
</dbReference>
<dbReference type="Pfam" id="PF05746">
    <property type="entry name" value="DALR_1"/>
    <property type="match status" value="1"/>
</dbReference>
<feature type="short sequence motif" description="'HIGH' region" evidence="11">
    <location>
        <begin position="137"/>
        <end position="147"/>
    </location>
</feature>
<dbReference type="NCBIfam" id="TIGR00456">
    <property type="entry name" value="argS"/>
    <property type="match status" value="1"/>
</dbReference>
<evidence type="ECO:0000256" key="8">
    <source>
        <dbReference type="ARBA" id="ARBA00022917"/>
    </source>
</evidence>
<keyword evidence="9 11" id="KW-0030">Aminoacyl-tRNA synthetase</keyword>
<evidence type="ECO:0000313" key="15">
    <source>
        <dbReference type="EMBL" id="QGM44830.1"/>
    </source>
</evidence>
<dbReference type="InterPro" id="IPR009080">
    <property type="entry name" value="tRNAsynth_Ia_anticodon-bd"/>
</dbReference>
<evidence type="ECO:0000256" key="3">
    <source>
        <dbReference type="ARBA" id="ARBA00011245"/>
    </source>
</evidence>
<dbReference type="InterPro" id="IPR001412">
    <property type="entry name" value="aa-tRNA-synth_I_CS"/>
</dbReference>
<dbReference type="InterPro" id="IPR005148">
    <property type="entry name" value="Arg-tRNA-synth_N"/>
</dbReference>
<comment type="similarity">
    <text evidence="2 11 12">Belongs to the class-I aminoacyl-tRNA synthetase family.</text>
</comment>
<keyword evidence="4 11" id="KW-0963">Cytoplasm</keyword>
<dbReference type="InterPro" id="IPR001278">
    <property type="entry name" value="Arg-tRNA-ligase"/>
</dbReference>
<evidence type="ECO:0000256" key="1">
    <source>
        <dbReference type="ARBA" id="ARBA00004496"/>
    </source>
</evidence>